<comment type="subcellular location">
    <subcellularLocation>
        <location evidence="1">Membrane</location>
        <topology evidence="1">Multi-pass membrane protein</topology>
    </subcellularLocation>
</comment>
<dbReference type="Gene3D" id="1.20.1250.20">
    <property type="entry name" value="MFS general substrate transporter like domains"/>
    <property type="match status" value="1"/>
</dbReference>
<accession>A0ABZ2KG67</accession>
<feature type="transmembrane region" description="Helical" evidence="5">
    <location>
        <begin position="256"/>
        <end position="273"/>
    </location>
</feature>
<feature type="transmembrane region" description="Helical" evidence="5">
    <location>
        <begin position="94"/>
        <end position="112"/>
    </location>
</feature>
<dbReference type="EMBL" id="CP089982">
    <property type="protein sequence ID" value="WXA96550.1"/>
    <property type="molecule type" value="Genomic_DNA"/>
</dbReference>
<name>A0ABZ2KG67_9BACT</name>
<feature type="transmembrane region" description="Helical" evidence="5">
    <location>
        <begin position="124"/>
        <end position="147"/>
    </location>
</feature>
<keyword evidence="2 5" id="KW-0812">Transmembrane</keyword>
<feature type="transmembrane region" description="Helical" evidence="5">
    <location>
        <begin position="318"/>
        <end position="336"/>
    </location>
</feature>
<evidence type="ECO:0000256" key="5">
    <source>
        <dbReference type="SAM" id="Phobius"/>
    </source>
</evidence>
<dbReference type="InterPro" id="IPR036259">
    <property type="entry name" value="MFS_trans_sf"/>
</dbReference>
<proteinExistence type="predicted"/>
<evidence type="ECO:0000256" key="2">
    <source>
        <dbReference type="ARBA" id="ARBA00022692"/>
    </source>
</evidence>
<protein>
    <submittedName>
        <fullName evidence="6">MFS transporter</fullName>
    </submittedName>
</protein>
<dbReference type="PROSITE" id="PS00217">
    <property type="entry name" value="SUGAR_TRANSPORT_2"/>
    <property type="match status" value="1"/>
</dbReference>
<reference evidence="6 7" key="1">
    <citation type="submission" date="2021-12" db="EMBL/GenBank/DDBJ databases">
        <title>Discovery of the Pendulisporaceae a myxobacterial family with distinct sporulation behavior and unique specialized metabolism.</title>
        <authorList>
            <person name="Garcia R."/>
            <person name="Popoff A."/>
            <person name="Bader C.D."/>
            <person name="Loehr J."/>
            <person name="Walesch S."/>
            <person name="Walt C."/>
            <person name="Boldt J."/>
            <person name="Bunk B."/>
            <person name="Haeckl F.J.F.P.J."/>
            <person name="Gunesch A.P."/>
            <person name="Birkelbach J."/>
            <person name="Nuebel U."/>
            <person name="Pietschmann T."/>
            <person name="Bach T."/>
            <person name="Mueller R."/>
        </authorList>
    </citation>
    <scope>NUCLEOTIDE SEQUENCE [LARGE SCALE GENOMIC DNA]</scope>
    <source>
        <strain evidence="6 7">MSr12523</strain>
    </source>
</reference>
<evidence type="ECO:0000313" key="6">
    <source>
        <dbReference type="EMBL" id="WXA96550.1"/>
    </source>
</evidence>
<feature type="transmembrane region" description="Helical" evidence="5">
    <location>
        <begin position="32"/>
        <end position="53"/>
    </location>
</feature>
<evidence type="ECO:0000256" key="3">
    <source>
        <dbReference type="ARBA" id="ARBA00022989"/>
    </source>
</evidence>
<dbReference type="Proteomes" id="UP001379533">
    <property type="component" value="Chromosome"/>
</dbReference>
<feature type="transmembrane region" description="Helical" evidence="5">
    <location>
        <begin position="65"/>
        <end position="82"/>
    </location>
</feature>
<feature type="transmembrane region" description="Helical" evidence="5">
    <location>
        <begin position="193"/>
        <end position="220"/>
    </location>
</feature>
<dbReference type="Pfam" id="PF07690">
    <property type="entry name" value="MFS_1"/>
    <property type="match status" value="1"/>
</dbReference>
<keyword evidence="7" id="KW-1185">Reference proteome</keyword>
<keyword evidence="4 5" id="KW-0472">Membrane</keyword>
<sequence length="380" mass="39813">MAVIATIFVVTLAVNLQVPLYKRYADIAGYQQGLVSVTFAAYVAGLIPVLLLLGGLGDRFGNKTALLLGLTFAFAGHVAIIVDPTIQTLLKTRLLQGISIGLSVGAGTSYLAELTDNPSRAARLSTAAVTLGLGSGGLVTSACLNQQPSLAPISYYGVACATLACLGAMLLLKRRRANGSGGLVRIPLISKNTLPLGVAIFLSWSLTGIILATIPAWLALTGQGKWSGVVVFIAIAAGALIQLGPEVRHPFQFLRIGYALNASALLLLIMAIHERATALLFVASALSGLSSFGFTYVGGLTGTLAACRDDRARAVSGYYLFGYLGFGFPCIAVGYMADRWGLEGALIGYASAIAASFGLWRALRRILRTSDEGTTWIRHS</sequence>
<feature type="transmembrane region" description="Helical" evidence="5">
    <location>
        <begin position="153"/>
        <end position="172"/>
    </location>
</feature>
<evidence type="ECO:0000313" key="7">
    <source>
        <dbReference type="Proteomes" id="UP001379533"/>
    </source>
</evidence>
<dbReference type="PANTHER" id="PTHR23521:SF3">
    <property type="entry name" value="MFS TRANSPORTER"/>
    <property type="match status" value="1"/>
</dbReference>
<gene>
    <name evidence="6" type="ORF">LZC95_06820</name>
</gene>
<dbReference type="InterPro" id="IPR005829">
    <property type="entry name" value="Sugar_transporter_CS"/>
</dbReference>
<keyword evidence="3 5" id="KW-1133">Transmembrane helix</keyword>
<dbReference type="RefSeq" id="WP_394847167.1">
    <property type="nucleotide sequence ID" value="NZ_CP089982.1"/>
</dbReference>
<feature type="transmembrane region" description="Helical" evidence="5">
    <location>
        <begin position="279"/>
        <end position="306"/>
    </location>
</feature>
<dbReference type="InterPro" id="IPR011701">
    <property type="entry name" value="MFS"/>
</dbReference>
<feature type="transmembrane region" description="Helical" evidence="5">
    <location>
        <begin position="342"/>
        <end position="360"/>
    </location>
</feature>
<feature type="transmembrane region" description="Helical" evidence="5">
    <location>
        <begin position="226"/>
        <end position="244"/>
    </location>
</feature>
<evidence type="ECO:0000256" key="4">
    <source>
        <dbReference type="ARBA" id="ARBA00023136"/>
    </source>
</evidence>
<dbReference type="PANTHER" id="PTHR23521">
    <property type="entry name" value="TRANSPORTER MFS SUPERFAMILY"/>
    <property type="match status" value="1"/>
</dbReference>
<dbReference type="SUPFAM" id="SSF103473">
    <property type="entry name" value="MFS general substrate transporter"/>
    <property type="match status" value="1"/>
</dbReference>
<evidence type="ECO:0000256" key="1">
    <source>
        <dbReference type="ARBA" id="ARBA00004141"/>
    </source>
</evidence>
<organism evidence="6 7">
    <name type="scientific">Pendulispora brunnea</name>
    <dbReference type="NCBI Taxonomy" id="2905690"/>
    <lineage>
        <taxon>Bacteria</taxon>
        <taxon>Pseudomonadati</taxon>
        <taxon>Myxococcota</taxon>
        <taxon>Myxococcia</taxon>
        <taxon>Myxococcales</taxon>
        <taxon>Sorangiineae</taxon>
        <taxon>Pendulisporaceae</taxon>
        <taxon>Pendulispora</taxon>
    </lineage>
</organism>